<feature type="transmembrane region" description="Helical" evidence="7">
    <location>
        <begin position="37"/>
        <end position="55"/>
    </location>
</feature>
<name>A0A1H0E707_9ACTN</name>
<evidence type="ECO:0000256" key="3">
    <source>
        <dbReference type="ARBA" id="ARBA00022475"/>
    </source>
</evidence>
<feature type="transmembrane region" description="Helical" evidence="7">
    <location>
        <begin position="181"/>
        <end position="206"/>
    </location>
</feature>
<feature type="transmembrane region" description="Helical" evidence="7">
    <location>
        <begin position="67"/>
        <end position="85"/>
    </location>
</feature>
<evidence type="ECO:0000313" key="9">
    <source>
        <dbReference type="EMBL" id="SDN78184.1"/>
    </source>
</evidence>
<accession>A0A1H0E707</accession>
<evidence type="ECO:0000256" key="7">
    <source>
        <dbReference type="SAM" id="Phobius"/>
    </source>
</evidence>
<sequence length="312" mass="32093">MRLSRTDVSLLAVAAVWGSSYWAAQHAAGTIGVLPLLAARFGLAAAVLTVVAVLLRVARPSRDELRLGLLLGGSQAVVLVLETWGVTRTTATNAGLLISLTVVLTPVLESLAGRRWLPRPFFVAAVTAVVGVALLVSGDGFSAPTVGDTLMLVAALVRSVHVTASGSLTRHREVRTVTLTLVQSWVCAVGFTVAALPGGLGAAFGAADAGTWWAVAWLGLACTLFAFLVQLWAVRATSAARASLVMGTEPVWAVAVGITLAGDQLTSLMAAGAALVLVGTGWGQQVEVRHRTGPALSADQGGAPESRLLHQS</sequence>
<proteinExistence type="inferred from homology"/>
<keyword evidence="4 7" id="KW-0812">Transmembrane</keyword>
<dbReference type="OrthoDB" id="4833087at2"/>
<evidence type="ECO:0000256" key="2">
    <source>
        <dbReference type="ARBA" id="ARBA00007362"/>
    </source>
</evidence>
<organism evidence="9 10">
    <name type="scientific">Klenkia soli</name>
    <dbReference type="NCBI Taxonomy" id="1052260"/>
    <lineage>
        <taxon>Bacteria</taxon>
        <taxon>Bacillati</taxon>
        <taxon>Actinomycetota</taxon>
        <taxon>Actinomycetes</taxon>
        <taxon>Geodermatophilales</taxon>
        <taxon>Geodermatophilaceae</taxon>
        <taxon>Klenkia</taxon>
    </lineage>
</organism>
<dbReference type="InterPro" id="IPR037185">
    <property type="entry name" value="EmrE-like"/>
</dbReference>
<keyword evidence="3" id="KW-1003">Cell membrane</keyword>
<dbReference type="InterPro" id="IPR000620">
    <property type="entry name" value="EamA_dom"/>
</dbReference>
<evidence type="ECO:0000256" key="1">
    <source>
        <dbReference type="ARBA" id="ARBA00004651"/>
    </source>
</evidence>
<reference evidence="10" key="1">
    <citation type="submission" date="2016-10" db="EMBL/GenBank/DDBJ databases">
        <authorList>
            <person name="Varghese N."/>
            <person name="Submissions S."/>
        </authorList>
    </citation>
    <scope>NUCLEOTIDE SEQUENCE [LARGE SCALE GENOMIC DNA]</scope>
    <source>
        <strain evidence="10">DSM 45843</strain>
    </source>
</reference>
<feature type="transmembrane region" description="Helical" evidence="7">
    <location>
        <begin position="150"/>
        <end position="169"/>
    </location>
</feature>
<dbReference type="AlphaFoldDB" id="A0A1H0E707"/>
<gene>
    <name evidence="9" type="ORF">SAMN05660199_00668</name>
</gene>
<dbReference type="PANTHER" id="PTHR42920">
    <property type="entry name" value="OS03G0707200 PROTEIN-RELATED"/>
    <property type="match status" value="1"/>
</dbReference>
<dbReference type="GO" id="GO:0005886">
    <property type="term" value="C:plasma membrane"/>
    <property type="evidence" value="ECO:0007669"/>
    <property type="project" value="UniProtKB-SubCell"/>
</dbReference>
<dbReference type="SUPFAM" id="SSF103481">
    <property type="entry name" value="Multidrug resistance efflux transporter EmrE"/>
    <property type="match status" value="2"/>
</dbReference>
<feature type="domain" description="EamA" evidence="8">
    <location>
        <begin position="147"/>
        <end position="280"/>
    </location>
</feature>
<feature type="transmembrane region" description="Helical" evidence="7">
    <location>
        <begin position="120"/>
        <end position="138"/>
    </location>
</feature>
<feature type="transmembrane region" description="Helical" evidence="7">
    <location>
        <begin position="91"/>
        <end position="108"/>
    </location>
</feature>
<dbReference type="EMBL" id="FNIR01000002">
    <property type="protein sequence ID" value="SDN78184.1"/>
    <property type="molecule type" value="Genomic_DNA"/>
</dbReference>
<comment type="subcellular location">
    <subcellularLocation>
        <location evidence="1">Cell membrane</location>
        <topology evidence="1">Multi-pass membrane protein</topology>
    </subcellularLocation>
</comment>
<evidence type="ECO:0000313" key="10">
    <source>
        <dbReference type="Proteomes" id="UP000199088"/>
    </source>
</evidence>
<evidence type="ECO:0000256" key="6">
    <source>
        <dbReference type="ARBA" id="ARBA00023136"/>
    </source>
</evidence>
<dbReference type="RefSeq" id="WP_091239723.1">
    <property type="nucleotide sequence ID" value="NZ_FNIR01000002.1"/>
</dbReference>
<evidence type="ECO:0000256" key="5">
    <source>
        <dbReference type="ARBA" id="ARBA00022989"/>
    </source>
</evidence>
<dbReference type="PANTHER" id="PTHR42920:SF5">
    <property type="entry name" value="EAMA DOMAIN-CONTAINING PROTEIN"/>
    <property type="match status" value="1"/>
</dbReference>
<evidence type="ECO:0000259" key="8">
    <source>
        <dbReference type="Pfam" id="PF00892"/>
    </source>
</evidence>
<dbReference type="Pfam" id="PF00892">
    <property type="entry name" value="EamA"/>
    <property type="match status" value="2"/>
</dbReference>
<dbReference type="InterPro" id="IPR051258">
    <property type="entry name" value="Diverse_Substrate_Transporter"/>
</dbReference>
<protein>
    <submittedName>
        <fullName evidence="9">Permease of the drug/metabolite transporter (DMT) superfamily</fullName>
    </submittedName>
</protein>
<keyword evidence="10" id="KW-1185">Reference proteome</keyword>
<keyword evidence="5 7" id="KW-1133">Transmembrane helix</keyword>
<feature type="domain" description="EamA" evidence="8">
    <location>
        <begin position="8"/>
        <end position="136"/>
    </location>
</feature>
<evidence type="ECO:0000256" key="4">
    <source>
        <dbReference type="ARBA" id="ARBA00022692"/>
    </source>
</evidence>
<feature type="transmembrane region" description="Helical" evidence="7">
    <location>
        <begin position="212"/>
        <end position="234"/>
    </location>
</feature>
<dbReference type="Proteomes" id="UP000199088">
    <property type="component" value="Unassembled WGS sequence"/>
</dbReference>
<keyword evidence="6 7" id="KW-0472">Membrane</keyword>
<comment type="similarity">
    <text evidence="2">Belongs to the EamA transporter family.</text>
</comment>